<proteinExistence type="predicted"/>
<dbReference type="Proteomes" id="UP000528964">
    <property type="component" value="Unassembled WGS sequence"/>
</dbReference>
<evidence type="ECO:0000313" key="2">
    <source>
        <dbReference type="EMBL" id="MBB3971901.1"/>
    </source>
</evidence>
<protein>
    <submittedName>
        <fullName evidence="2">Uncharacterized protein</fullName>
    </submittedName>
</protein>
<comment type="caution">
    <text evidence="2">The sequence shown here is derived from an EMBL/GenBank/DDBJ whole genome shotgun (WGS) entry which is preliminary data.</text>
</comment>
<reference evidence="2 3" key="1">
    <citation type="submission" date="2020-08" db="EMBL/GenBank/DDBJ databases">
        <title>Genomic Encyclopedia of Type Strains, Phase IV (KMG-IV): sequencing the most valuable type-strain genomes for metagenomic binning, comparative biology and taxonomic classification.</title>
        <authorList>
            <person name="Goeker M."/>
        </authorList>
    </citation>
    <scope>NUCLEOTIDE SEQUENCE [LARGE SCALE GENOMIC DNA]</scope>
    <source>
        <strain evidence="2 3">DSM 25481</strain>
    </source>
</reference>
<evidence type="ECO:0000313" key="3">
    <source>
        <dbReference type="Proteomes" id="UP000528964"/>
    </source>
</evidence>
<evidence type="ECO:0000256" key="1">
    <source>
        <dbReference type="SAM" id="MobiDB-lite"/>
    </source>
</evidence>
<dbReference type="RefSeq" id="WP_183393742.1">
    <property type="nucleotide sequence ID" value="NZ_JACIDR010000001.1"/>
</dbReference>
<dbReference type="AlphaFoldDB" id="A0A7W6CVL2"/>
<name>A0A7W6CVL2_9HYPH</name>
<dbReference type="EMBL" id="JACIDR010000001">
    <property type="protein sequence ID" value="MBB3971901.1"/>
    <property type="molecule type" value="Genomic_DNA"/>
</dbReference>
<sequence>MGLVLAFQTPRPASRPPQRRANPARSAEVLFFTGVRYERERPPARPSTSERAAERIPPAS</sequence>
<accession>A0A7W6CVL2</accession>
<keyword evidence="3" id="KW-1185">Reference proteome</keyword>
<gene>
    <name evidence="2" type="ORF">GGR24_000534</name>
</gene>
<feature type="region of interest" description="Disordered" evidence="1">
    <location>
        <begin position="1"/>
        <end position="60"/>
    </location>
</feature>
<organism evidence="2 3">
    <name type="scientific">Hansschlegelia beijingensis</name>
    <dbReference type="NCBI Taxonomy" id="1133344"/>
    <lineage>
        <taxon>Bacteria</taxon>
        <taxon>Pseudomonadati</taxon>
        <taxon>Pseudomonadota</taxon>
        <taxon>Alphaproteobacteria</taxon>
        <taxon>Hyphomicrobiales</taxon>
        <taxon>Methylopilaceae</taxon>
        <taxon>Hansschlegelia</taxon>
    </lineage>
</organism>